<sequence>MKEMDTQQDMVLGVINSKGHVMPPFIYKQGLKINTESNISILLTKVFLNI</sequence>
<reference evidence="1" key="1">
    <citation type="submission" date="2014-05" db="EMBL/GenBank/DDBJ databases">
        <authorList>
            <person name="Chronopoulou M."/>
        </authorList>
    </citation>
    <scope>NUCLEOTIDE SEQUENCE</scope>
    <source>
        <tissue evidence="1">Whole organism</tissue>
    </source>
</reference>
<accession>A0A0K2UPY7</accession>
<protein>
    <submittedName>
        <fullName evidence="1">Uncharacterized protein</fullName>
    </submittedName>
</protein>
<dbReference type="EMBL" id="HACA01022952">
    <property type="protein sequence ID" value="CDW40313.1"/>
    <property type="molecule type" value="Transcribed_RNA"/>
</dbReference>
<dbReference type="AlphaFoldDB" id="A0A0K2UPY7"/>
<organism evidence="1">
    <name type="scientific">Lepeophtheirus salmonis</name>
    <name type="common">Salmon louse</name>
    <name type="synonym">Caligus salmonis</name>
    <dbReference type="NCBI Taxonomy" id="72036"/>
    <lineage>
        <taxon>Eukaryota</taxon>
        <taxon>Metazoa</taxon>
        <taxon>Ecdysozoa</taxon>
        <taxon>Arthropoda</taxon>
        <taxon>Crustacea</taxon>
        <taxon>Multicrustacea</taxon>
        <taxon>Hexanauplia</taxon>
        <taxon>Copepoda</taxon>
        <taxon>Siphonostomatoida</taxon>
        <taxon>Caligidae</taxon>
        <taxon>Lepeophtheirus</taxon>
    </lineage>
</organism>
<proteinExistence type="predicted"/>
<evidence type="ECO:0000313" key="1">
    <source>
        <dbReference type="EMBL" id="CDW40313.1"/>
    </source>
</evidence>
<name>A0A0K2UPY7_LEPSM</name>